<comment type="catalytic activity">
    <reaction evidence="5 6">
        <text>N-terminal L-alanyl-[ribosomal protein bS18] + acetyl-CoA = N-terminal N(alpha)-acetyl-L-alanyl-[ribosomal protein bS18] + CoA + H(+)</text>
        <dbReference type="Rhea" id="RHEA:43756"/>
        <dbReference type="Rhea" id="RHEA-COMP:10676"/>
        <dbReference type="Rhea" id="RHEA-COMP:10677"/>
        <dbReference type="ChEBI" id="CHEBI:15378"/>
        <dbReference type="ChEBI" id="CHEBI:57287"/>
        <dbReference type="ChEBI" id="CHEBI:57288"/>
        <dbReference type="ChEBI" id="CHEBI:64718"/>
        <dbReference type="ChEBI" id="CHEBI:83683"/>
        <dbReference type="EC" id="2.3.1.266"/>
    </reaction>
</comment>
<gene>
    <name evidence="5 8" type="primary">rimI</name>
    <name evidence="8" type="ORF">PQR63_18580</name>
</gene>
<evidence type="ECO:0000259" key="7">
    <source>
        <dbReference type="PROSITE" id="PS51186"/>
    </source>
</evidence>
<comment type="function">
    <text evidence="5 6">Acetylates the N-terminal alanine of ribosomal protein bS18.</text>
</comment>
<accession>A0ABW8ZBV8</accession>
<dbReference type="CDD" id="cd04301">
    <property type="entry name" value="NAT_SF"/>
    <property type="match status" value="1"/>
</dbReference>
<dbReference type="NCBIfam" id="TIGR01575">
    <property type="entry name" value="rimI"/>
    <property type="match status" value="1"/>
</dbReference>
<keyword evidence="4 5" id="KW-0012">Acyltransferase</keyword>
<dbReference type="GO" id="GO:0008999">
    <property type="term" value="F:protein-N-terminal-alanine acetyltransferase activity"/>
    <property type="evidence" value="ECO:0007669"/>
    <property type="project" value="UniProtKB-EC"/>
</dbReference>
<dbReference type="InterPro" id="IPR016181">
    <property type="entry name" value="Acyl_CoA_acyltransferase"/>
</dbReference>
<keyword evidence="2 5" id="KW-0963">Cytoplasm</keyword>
<comment type="similarity">
    <text evidence="1 5 6">Belongs to the acetyltransferase family. RimI subfamily.</text>
</comment>
<dbReference type="InterPro" id="IPR050680">
    <property type="entry name" value="YpeA/RimI_acetyltransf"/>
</dbReference>
<protein>
    <recommendedName>
        <fullName evidence="5 6">[Ribosomal protein bS18]-alanine N-acetyltransferase</fullName>
        <ecNumber evidence="5 6">2.3.1.266</ecNumber>
    </recommendedName>
</protein>
<dbReference type="EC" id="2.3.1.266" evidence="5 6"/>
<reference evidence="8 9" key="1">
    <citation type="journal article" date="2024" name="Chem. Sci.">
        <title>Discovery of megapolipeptins by genome mining of a Burkholderiales bacteria collection.</title>
        <authorList>
            <person name="Paulo B.S."/>
            <person name="Recchia M.J.J."/>
            <person name="Lee S."/>
            <person name="Fergusson C.H."/>
            <person name="Romanowski S.B."/>
            <person name="Hernandez A."/>
            <person name="Krull N."/>
            <person name="Liu D.Y."/>
            <person name="Cavanagh H."/>
            <person name="Bos A."/>
            <person name="Gray C.A."/>
            <person name="Murphy B.T."/>
            <person name="Linington R.G."/>
            <person name="Eustaquio A.S."/>
        </authorList>
    </citation>
    <scope>NUCLEOTIDE SEQUENCE [LARGE SCALE GENOMIC DNA]</scope>
    <source>
        <strain evidence="8 9">RL21-008-BIB-B</strain>
    </source>
</reference>
<organism evidence="8 9">
    <name type="scientific">Herbaspirillum rhizosphaerae</name>
    <dbReference type="NCBI Taxonomy" id="346179"/>
    <lineage>
        <taxon>Bacteria</taxon>
        <taxon>Pseudomonadati</taxon>
        <taxon>Pseudomonadota</taxon>
        <taxon>Betaproteobacteria</taxon>
        <taxon>Burkholderiales</taxon>
        <taxon>Oxalobacteraceae</taxon>
        <taxon>Herbaspirillum</taxon>
    </lineage>
</organism>
<evidence type="ECO:0000313" key="9">
    <source>
        <dbReference type="Proteomes" id="UP001629214"/>
    </source>
</evidence>
<evidence type="ECO:0000313" key="8">
    <source>
        <dbReference type="EMBL" id="MFL9880412.1"/>
    </source>
</evidence>
<dbReference type="PROSITE" id="PS51186">
    <property type="entry name" value="GNAT"/>
    <property type="match status" value="1"/>
</dbReference>
<dbReference type="InterPro" id="IPR006464">
    <property type="entry name" value="AcTrfase_RimI/Ard1"/>
</dbReference>
<proteinExistence type="inferred from homology"/>
<evidence type="ECO:0000256" key="3">
    <source>
        <dbReference type="ARBA" id="ARBA00022679"/>
    </source>
</evidence>
<dbReference type="GO" id="GO:0005840">
    <property type="term" value="C:ribosome"/>
    <property type="evidence" value="ECO:0007669"/>
    <property type="project" value="UniProtKB-KW"/>
</dbReference>
<evidence type="ECO:0000256" key="2">
    <source>
        <dbReference type="ARBA" id="ARBA00022490"/>
    </source>
</evidence>
<evidence type="ECO:0000256" key="4">
    <source>
        <dbReference type="ARBA" id="ARBA00023315"/>
    </source>
</evidence>
<dbReference type="InterPro" id="IPR000182">
    <property type="entry name" value="GNAT_dom"/>
</dbReference>
<dbReference type="Pfam" id="PF00583">
    <property type="entry name" value="Acetyltransf_1"/>
    <property type="match status" value="1"/>
</dbReference>
<dbReference type="SUPFAM" id="SSF55729">
    <property type="entry name" value="Acyl-CoA N-acyltransferases (Nat)"/>
    <property type="match status" value="1"/>
</dbReference>
<comment type="subcellular location">
    <subcellularLocation>
        <location evidence="5 6">Cytoplasm</location>
    </subcellularLocation>
</comment>
<comment type="caution">
    <text evidence="8">The sequence shown here is derived from an EMBL/GenBank/DDBJ whole genome shotgun (WGS) entry which is preliminary data.</text>
</comment>
<name>A0ABW8ZBV8_9BURK</name>
<dbReference type="EMBL" id="JAQQFR010000012">
    <property type="protein sequence ID" value="MFL9880412.1"/>
    <property type="molecule type" value="Genomic_DNA"/>
</dbReference>
<dbReference type="Proteomes" id="UP001629214">
    <property type="component" value="Unassembled WGS sequence"/>
</dbReference>
<feature type="active site" description="Proton acceptor" evidence="5">
    <location>
        <position position="98"/>
    </location>
</feature>
<dbReference type="PANTHER" id="PTHR43420">
    <property type="entry name" value="ACETYLTRANSFERASE"/>
    <property type="match status" value="1"/>
</dbReference>
<dbReference type="HAMAP" id="MF_02210">
    <property type="entry name" value="RimI"/>
    <property type="match status" value="1"/>
</dbReference>
<evidence type="ECO:0000256" key="1">
    <source>
        <dbReference type="ARBA" id="ARBA00005395"/>
    </source>
</evidence>
<feature type="active site" description="Proton donor" evidence="5">
    <location>
        <position position="110"/>
    </location>
</feature>
<dbReference type="Gene3D" id="3.40.630.30">
    <property type="match status" value="1"/>
</dbReference>
<evidence type="ECO:0000256" key="6">
    <source>
        <dbReference type="RuleBase" id="RU363094"/>
    </source>
</evidence>
<feature type="binding site" evidence="5">
    <location>
        <position position="103"/>
    </location>
    <ligand>
        <name>acetyl-CoA</name>
        <dbReference type="ChEBI" id="CHEBI:57288"/>
    </ligand>
</feature>
<keyword evidence="8" id="KW-0689">Ribosomal protein</keyword>
<sequence>MQVVDMDEVVQIEEKIYGHPWTRGNFLDSLFSGYQTLTMRDPTGRLLGYFLVMEAVDEAHLLNISVAEDVQGEGFGHLLLDYAVDLARKHKMTIMLLEVRVSNLRALHVYKRYGFVEIGRRKKYYPVDQHTREDAIVMSLPL</sequence>
<evidence type="ECO:0000256" key="5">
    <source>
        <dbReference type="HAMAP-Rule" id="MF_02210"/>
    </source>
</evidence>
<feature type="domain" description="N-acetyltransferase" evidence="7">
    <location>
        <begin position="1"/>
        <end position="142"/>
    </location>
</feature>
<keyword evidence="3 5" id="KW-0808">Transferase</keyword>
<dbReference type="PANTHER" id="PTHR43420:SF51">
    <property type="entry name" value="PEPTIDYL-LYSINE N-ACETYLTRANSFERASE YIAC"/>
    <property type="match status" value="1"/>
</dbReference>
<dbReference type="InterPro" id="IPR043690">
    <property type="entry name" value="RimI"/>
</dbReference>
<comment type="caution">
    <text evidence="5">Lacks conserved residue(s) required for the propagation of feature annotation.</text>
</comment>
<keyword evidence="8" id="KW-0687">Ribonucleoprotein</keyword>
<keyword evidence="9" id="KW-1185">Reference proteome</keyword>